<evidence type="ECO:0000313" key="3">
    <source>
        <dbReference type="Proteomes" id="UP001431010"/>
    </source>
</evidence>
<dbReference type="Proteomes" id="UP001431010">
    <property type="component" value="Chromosome"/>
</dbReference>
<dbReference type="CDD" id="cd11377">
    <property type="entry name" value="Pro-peptidase_S53"/>
    <property type="match status" value="1"/>
</dbReference>
<proteinExistence type="predicted"/>
<gene>
    <name evidence="2" type="ORF">LQG66_17750</name>
</gene>
<dbReference type="EMBL" id="CP088156">
    <property type="protein sequence ID" value="UFZ08024.1"/>
    <property type="molecule type" value="Genomic_DNA"/>
</dbReference>
<feature type="domain" description="Peptidase S53 activation" evidence="1">
    <location>
        <begin position="89"/>
        <end position="221"/>
    </location>
</feature>
<dbReference type="SMART" id="SM00944">
    <property type="entry name" value="Pro-kuma_activ"/>
    <property type="match status" value="1"/>
</dbReference>
<name>A0ABY3RNE7_9BRAD</name>
<reference evidence="2" key="1">
    <citation type="journal article" date="2024" name="Antonie Van Leeuwenhoek">
        <title>Bradyrhizobium ontarionense sp. nov., a novel bacterial symbiont isolated from Aeschynomene indica (Indian jointvetch), harbours photosynthesis, nitrogen fixation and nitrous oxide (N2O) reductase genes.</title>
        <authorList>
            <person name="Bromfield E.S.P."/>
            <person name="Cloutier S."/>
        </authorList>
    </citation>
    <scope>NUCLEOTIDE SEQUENCE</scope>
    <source>
        <strain evidence="2">A19</strain>
    </source>
</reference>
<sequence length="233" mass="25406">MFTRTTPGGVFRTTSPTEINTERNELATPMAPGLSASFGFLCPRVTKRIWNANWTMNLQNEDCEMSNRKMFPNSVIPIPASGVTARGLIASGSDARHRDEKMDVSFSLGVPPNLQKELQARVNKGETISAEELKTKYAADPAAAGALETWLKNEGFTITQVSPDRTTIYANASASQVEASLGVHMVRVTREGQTYTAASDVPSLPESIAGAVVHIGGLQPYRQARKHLRSRMR</sequence>
<organism evidence="2 3">
    <name type="scientific">Bradyrhizobium ontarionense</name>
    <dbReference type="NCBI Taxonomy" id="2898149"/>
    <lineage>
        <taxon>Bacteria</taxon>
        <taxon>Pseudomonadati</taxon>
        <taxon>Pseudomonadota</taxon>
        <taxon>Alphaproteobacteria</taxon>
        <taxon>Hyphomicrobiales</taxon>
        <taxon>Nitrobacteraceae</taxon>
        <taxon>Bradyrhizobium</taxon>
    </lineage>
</organism>
<dbReference type="InterPro" id="IPR015366">
    <property type="entry name" value="S53_propep"/>
</dbReference>
<evidence type="ECO:0000259" key="1">
    <source>
        <dbReference type="SMART" id="SM00944"/>
    </source>
</evidence>
<protein>
    <recommendedName>
        <fullName evidence="1">Peptidase S53 activation domain-containing protein</fullName>
    </recommendedName>
</protein>
<accession>A0ABY3RNE7</accession>
<dbReference type="Pfam" id="PF09286">
    <property type="entry name" value="Pro-kuma_activ"/>
    <property type="match status" value="1"/>
</dbReference>
<dbReference type="SUPFAM" id="SSF54897">
    <property type="entry name" value="Protease propeptides/inhibitors"/>
    <property type="match status" value="1"/>
</dbReference>
<dbReference type="RefSeq" id="WP_231327473.1">
    <property type="nucleotide sequence ID" value="NZ_CP088156.1"/>
</dbReference>
<evidence type="ECO:0000313" key="2">
    <source>
        <dbReference type="EMBL" id="UFZ08024.1"/>
    </source>
</evidence>
<keyword evidence="3" id="KW-1185">Reference proteome</keyword>